<gene>
    <name evidence="1" type="ORF">AQJ46_49720</name>
</gene>
<sequence>MTPVRPLAGLVVAELDSSLALAFCGKYLAGLGADVTVCGPRLTEYDEVVRDYVDDGKHLSTEPRPARTLGDYDVVLTSDVPSGLPDHVVTVVVTDQGRTGPHSAWAGGDFLAQARSGLMSLVGVADRAPLAIGGHQIAYSAGLAAFTGTMVALHQRDKDGRGQVVETSLLEVAAYIEWKGRMYHQAGNVLTRGDRSGPIVTECSDGPFGFYYRPTDWPAILQVFGRERLDDPRFADHRQRVCHTRELAEVISELSAGLSRDELYHRLQAVGVPAGPIYTPTDLLRSEQYRERGFLVPMDAAGPETIQPALPVTFNGARSAAPQRVVTTGGEHR</sequence>
<dbReference type="Proteomes" id="UP000053669">
    <property type="component" value="Unassembled WGS sequence"/>
</dbReference>
<dbReference type="InterPro" id="IPR023606">
    <property type="entry name" value="CoA-Trfase_III_dom_1_sf"/>
</dbReference>
<dbReference type="InterPro" id="IPR050509">
    <property type="entry name" value="CoA-transferase_III"/>
</dbReference>
<evidence type="ECO:0000313" key="1">
    <source>
        <dbReference type="EMBL" id="KUN54926.1"/>
    </source>
</evidence>
<dbReference type="Gene3D" id="3.30.1540.10">
    <property type="entry name" value="formyl-coa transferase, domain 3"/>
    <property type="match status" value="1"/>
</dbReference>
<dbReference type="SUPFAM" id="SSF89796">
    <property type="entry name" value="CoA-transferase family III (CaiB/BaiF)"/>
    <property type="match status" value="1"/>
</dbReference>
<dbReference type="GO" id="GO:0003824">
    <property type="term" value="F:catalytic activity"/>
    <property type="evidence" value="ECO:0007669"/>
    <property type="project" value="InterPro"/>
</dbReference>
<evidence type="ECO:0000313" key="2">
    <source>
        <dbReference type="Proteomes" id="UP000053669"/>
    </source>
</evidence>
<name>A0A101RK41_9ACTN</name>
<dbReference type="InterPro" id="IPR003673">
    <property type="entry name" value="CoA-Trfase_fam_III"/>
</dbReference>
<dbReference type="STRING" id="58343.AQJ46_49720"/>
<evidence type="ECO:0008006" key="3">
    <source>
        <dbReference type="Google" id="ProtNLM"/>
    </source>
</evidence>
<dbReference type="Gene3D" id="3.40.50.10540">
    <property type="entry name" value="Crotonobetainyl-coa:carnitine coa-transferase, domain 1"/>
    <property type="match status" value="1"/>
</dbReference>
<protein>
    <recommendedName>
        <fullName evidence="3">CoA-transferase</fullName>
    </recommendedName>
</protein>
<dbReference type="InterPro" id="IPR044855">
    <property type="entry name" value="CoA-Trfase_III_dom3_sf"/>
</dbReference>
<dbReference type="PANTHER" id="PTHR48228">
    <property type="entry name" value="SUCCINYL-COA--D-CITRAMALATE COA-TRANSFERASE"/>
    <property type="match status" value="1"/>
</dbReference>
<comment type="caution">
    <text evidence="1">The sequence shown here is derived from an EMBL/GenBank/DDBJ whole genome shotgun (WGS) entry which is preliminary data.</text>
</comment>
<proteinExistence type="predicted"/>
<dbReference type="Pfam" id="PF02515">
    <property type="entry name" value="CoA_transf_3"/>
    <property type="match status" value="1"/>
</dbReference>
<dbReference type="PANTHER" id="PTHR48228:SF5">
    <property type="entry name" value="ALPHA-METHYLACYL-COA RACEMASE"/>
    <property type="match status" value="1"/>
</dbReference>
<organism evidence="1 2">
    <name type="scientific">Streptomyces canus</name>
    <dbReference type="NCBI Taxonomy" id="58343"/>
    <lineage>
        <taxon>Bacteria</taxon>
        <taxon>Bacillati</taxon>
        <taxon>Actinomycetota</taxon>
        <taxon>Actinomycetes</taxon>
        <taxon>Kitasatosporales</taxon>
        <taxon>Streptomycetaceae</taxon>
        <taxon>Streptomyces</taxon>
        <taxon>Streptomyces aurantiacus group</taxon>
    </lineage>
</organism>
<reference evidence="1 2" key="1">
    <citation type="submission" date="2015-10" db="EMBL/GenBank/DDBJ databases">
        <title>Draft genome sequence of Streptomyces canus DSM 40017, type strain for the species Streptomyces canus.</title>
        <authorList>
            <person name="Ruckert C."/>
            <person name="Winkler A."/>
            <person name="Kalinowski J."/>
            <person name="Kampfer P."/>
            <person name="Glaeser S."/>
        </authorList>
    </citation>
    <scope>NUCLEOTIDE SEQUENCE [LARGE SCALE GENOMIC DNA]</scope>
    <source>
        <strain evidence="1 2">DSM 40017</strain>
    </source>
</reference>
<dbReference type="RefSeq" id="WP_059211974.1">
    <property type="nucleotide sequence ID" value="NZ_KQ948690.1"/>
</dbReference>
<accession>A0A101RK41</accession>
<dbReference type="EMBL" id="LMWU01000082">
    <property type="protein sequence ID" value="KUN54926.1"/>
    <property type="molecule type" value="Genomic_DNA"/>
</dbReference>
<dbReference type="AlphaFoldDB" id="A0A101RK41"/>